<evidence type="ECO:0000313" key="3">
    <source>
        <dbReference type="Proteomes" id="UP001364764"/>
    </source>
</evidence>
<dbReference type="Gene3D" id="3.40.50.300">
    <property type="entry name" value="P-loop containing nucleotide triphosphate hydrolases"/>
    <property type="match status" value="2"/>
</dbReference>
<feature type="domain" description="Protein CR006 P-loop" evidence="1">
    <location>
        <begin position="378"/>
        <end position="697"/>
    </location>
</feature>
<proteinExistence type="predicted"/>
<gene>
    <name evidence="2" type="ORF">V6668_31605</name>
</gene>
<dbReference type="RefSeq" id="WP_338709109.1">
    <property type="nucleotide sequence ID" value="NZ_CP145893.1"/>
</dbReference>
<evidence type="ECO:0000259" key="1">
    <source>
        <dbReference type="Pfam" id="PF13166"/>
    </source>
</evidence>
<sequence length="856" mass="97837">MSDIYTDVEEWLCKRPLWLQDAASRLIKNDQLFEEDLNELILLCKAEGGIIDSDKDFKRIEPGDFSSKDSKSHYRLDGIHNVKGINALGPRNPLSFVGNLTVVYGQNGSGKSSYVRLLKHISGAKKSETLMGNVFKHEPQPQECTISITTSEKTNQTTWTPTMGTLKELSTLQLYDTDCANLYVNEEKEVAYEPWLLQFFSKLSNICTEVGQKIKNEMDSISLKQFSPPSESTNTQSVLWLNSINHTTFYEEVNTHCLWTETDENTLRNLKQQISGVDPAERMQHYRKTVSSTSQLKNILSGIFNSLSDNTCEEILIAKSDYLMKKKAAEEDAQNVFDGLPLEGVGTESWKLLWEKARQYSEQHAYTSETFPFTSPDSNCVLCQQPLSQDAQARLGNFESYVKSTLSKEVQLAEERLSTLLKEVKQIPDESSLELYFNSMGITSEGEKEKITEFCNTLQKRNMSLNKAELMSELVSLPSEDVLVILHEAAAANQEQASVYEELCRNTDREILKNTILELEARKWLHHNKNDITNKIKDLQRINKFKTTLNLTSTQQITTKKSSLSDELITAEYVKRFQNELKDLGGSKIKVELVKTKSQKGRIYHQVKLINCPTKVRTSEVLSEGEFRIVSLAGFLADVDTGLDKTPFIFDDPISSLDQFFEETTVKRLVKLSLTRQVIVFTHRLSFLTLLNDAAKEIRVECHENWLRSESWGAGEPGQTPLFAKKPLPALNLLLNDRVGYAEKVFNEQGRTEYDLLAKGICSDFRILIERFIETELLSEVVLRFRRSVQTMNRLQKLAHITPEDCKMFEEYMTKYSTYEHSQPQETPVELPEPDELKADMQKVILWSKEFKSRSA</sequence>
<accession>A0ABD8B2F7</accession>
<dbReference type="InterPro" id="IPR026866">
    <property type="entry name" value="CR006_AAA"/>
</dbReference>
<name>A0ABD8B2F7_PAEAM</name>
<dbReference type="InterPro" id="IPR027417">
    <property type="entry name" value="P-loop_NTPase"/>
</dbReference>
<organism evidence="2 3">
    <name type="scientific">Paenibacillus amylolyticus</name>
    <dbReference type="NCBI Taxonomy" id="1451"/>
    <lineage>
        <taxon>Bacteria</taxon>
        <taxon>Bacillati</taxon>
        <taxon>Bacillota</taxon>
        <taxon>Bacilli</taxon>
        <taxon>Bacillales</taxon>
        <taxon>Paenibacillaceae</taxon>
        <taxon>Paenibacillus</taxon>
    </lineage>
</organism>
<reference evidence="2 3" key="1">
    <citation type="submission" date="2024-02" db="EMBL/GenBank/DDBJ databases">
        <title>Complete sequences of two Paenibacillus sp. strains and one Lysinibacillus strain isolated from the environment on STAA medium highlight biotechnological potential.</title>
        <authorList>
            <person name="Attere S.A."/>
            <person name="Piche L.C."/>
            <person name="Intertaglia L."/>
            <person name="Lami R."/>
            <person name="Charette S.J."/>
            <person name="Vincent A.T."/>
        </authorList>
    </citation>
    <scope>NUCLEOTIDE SEQUENCE [LARGE SCALE GENOMIC DNA]</scope>
    <source>
        <strain evidence="2 3">Y5S-7</strain>
        <plasmid evidence="2 3">pY5S7-1</plasmid>
    </source>
</reference>
<dbReference type="PANTHER" id="PTHR32182">
    <property type="entry name" value="DNA REPLICATION AND REPAIR PROTEIN RECF"/>
    <property type="match status" value="1"/>
</dbReference>
<keyword evidence="2" id="KW-0614">Plasmid</keyword>
<dbReference type="GeneID" id="93480120"/>
<dbReference type="Proteomes" id="UP001364764">
    <property type="component" value="Plasmid pY5S7-1"/>
</dbReference>
<dbReference type="SUPFAM" id="SSF52540">
    <property type="entry name" value="P-loop containing nucleoside triphosphate hydrolases"/>
    <property type="match status" value="2"/>
</dbReference>
<dbReference type="EMBL" id="CP145893">
    <property type="protein sequence ID" value="WWP23939.1"/>
    <property type="molecule type" value="Genomic_DNA"/>
</dbReference>
<protein>
    <submittedName>
        <fullName evidence="2">AAA family ATPase</fullName>
    </submittedName>
</protein>
<dbReference type="Pfam" id="PF13166">
    <property type="entry name" value="AAA_13"/>
    <property type="match status" value="1"/>
</dbReference>
<dbReference type="AlphaFoldDB" id="A0ABD8B2F7"/>
<dbReference type="PANTHER" id="PTHR32182:SF22">
    <property type="entry name" value="ATP-DEPENDENT ENDONUCLEASE, OLD FAMILY-RELATED"/>
    <property type="match status" value="1"/>
</dbReference>
<geneLocation type="plasmid" evidence="2 3">
    <name>pY5S7-1</name>
</geneLocation>
<evidence type="ECO:0000313" key="2">
    <source>
        <dbReference type="EMBL" id="WWP23939.1"/>
    </source>
</evidence>